<dbReference type="AlphaFoldDB" id="A0A2G9HID6"/>
<feature type="compositionally biased region" description="Polar residues" evidence="2">
    <location>
        <begin position="539"/>
        <end position="552"/>
    </location>
</feature>
<feature type="domain" description="HNH" evidence="3">
    <location>
        <begin position="401"/>
        <end position="433"/>
    </location>
</feature>
<keyword evidence="5" id="KW-1185">Reference proteome</keyword>
<evidence type="ECO:0000256" key="1">
    <source>
        <dbReference type="ARBA" id="ARBA00022801"/>
    </source>
</evidence>
<dbReference type="GO" id="GO:0008270">
    <property type="term" value="F:zinc ion binding"/>
    <property type="evidence" value="ECO:0007669"/>
    <property type="project" value="InterPro"/>
</dbReference>
<gene>
    <name evidence="4" type="ORF">CDL12_10020</name>
</gene>
<dbReference type="CDD" id="cd00085">
    <property type="entry name" value="HNHc"/>
    <property type="match status" value="1"/>
</dbReference>
<keyword evidence="4" id="KW-0067">ATP-binding</keyword>
<dbReference type="STRING" id="429701.A0A2G9HID6"/>
<dbReference type="EMBL" id="NKXS01001691">
    <property type="protein sequence ID" value="PIN17307.1"/>
    <property type="molecule type" value="Genomic_DNA"/>
</dbReference>
<dbReference type="PANTHER" id="PTHR45766:SF5">
    <property type="entry name" value="SNF2 DOMAIN-CONTAINING PROTEIN _ HELICASE DOMAIN-CONTAINING PROTEIN _ HNH ENDONUCLEASE DOMAIN-CONTAINING PROTEIN"/>
    <property type="match status" value="1"/>
</dbReference>
<dbReference type="Pfam" id="PF01844">
    <property type="entry name" value="HNH"/>
    <property type="match status" value="1"/>
</dbReference>
<dbReference type="GO" id="GO:0003676">
    <property type="term" value="F:nucleic acid binding"/>
    <property type="evidence" value="ECO:0007669"/>
    <property type="project" value="InterPro"/>
</dbReference>
<protein>
    <submittedName>
        <fullName evidence="4">DNA helicase</fullName>
        <ecNumber evidence="4">3.6.4.12</ecNumber>
    </submittedName>
</protein>
<evidence type="ECO:0000313" key="4">
    <source>
        <dbReference type="EMBL" id="PIN17307.1"/>
    </source>
</evidence>
<name>A0A2G9HID6_9LAMI</name>
<accession>A0A2G9HID6</accession>
<dbReference type="InterPro" id="IPR002711">
    <property type="entry name" value="HNH"/>
</dbReference>
<organism evidence="4 5">
    <name type="scientific">Handroanthus impetiginosus</name>
    <dbReference type="NCBI Taxonomy" id="429701"/>
    <lineage>
        <taxon>Eukaryota</taxon>
        <taxon>Viridiplantae</taxon>
        <taxon>Streptophyta</taxon>
        <taxon>Embryophyta</taxon>
        <taxon>Tracheophyta</taxon>
        <taxon>Spermatophyta</taxon>
        <taxon>Magnoliopsida</taxon>
        <taxon>eudicotyledons</taxon>
        <taxon>Gunneridae</taxon>
        <taxon>Pentapetalae</taxon>
        <taxon>asterids</taxon>
        <taxon>lamiids</taxon>
        <taxon>Lamiales</taxon>
        <taxon>Bignoniaceae</taxon>
        <taxon>Crescentiina</taxon>
        <taxon>Tabebuia alliance</taxon>
        <taxon>Handroanthus</taxon>
    </lineage>
</organism>
<dbReference type="GO" id="GO:0003678">
    <property type="term" value="F:DNA helicase activity"/>
    <property type="evidence" value="ECO:0007669"/>
    <property type="project" value="UniProtKB-EC"/>
</dbReference>
<dbReference type="OrthoDB" id="2801544at2759"/>
<dbReference type="GO" id="GO:0031297">
    <property type="term" value="P:replication fork processing"/>
    <property type="evidence" value="ECO:0007669"/>
    <property type="project" value="TreeGrafter"/>
</dbReference>
<dbReference type="Gene3D" id="3.40.50.300">
    <property type="entry name" value="P-loop containing nucleotide triphosphate hydrolases"/>
    <property type="match status" value="1"/>
</dbReference>
<reference evidence="5" key="1">
    <citation type="journal article" date="2018" name="Gigascience">
        <title>Genome assembly of the Pink Ipe (Handroanthus impetiginosus, Bignoniaceae), a highly valued, ecologically keystone Neotropical timber forest tree.</title>
        <authorList>
            <person name="Silva-Junior O.B."/>
            <person name="Grattapaglia D."/>
            <person name="Novaes E."/>
            <person name="Collevatti R.G."/>
        </authorList>
    </citation>
    <scope>NUCLEOTIDE SEQUENCE [LARGE SCALE GENOMIC DNA]</scope>
    <source>
        <strain evidence="5">cv. UFG-1</strain>
    </source>
</reference>
<evidence type="ECO:0000256" key="2">
    <source>
        <dbReference type="SAM" id="MobiDB-lite"/>
    </source>
</evidence>
<dbReference type="InterPro" id="IPR003615">
    <property type="entry name" value="HNH_nuc"/>
</dbReference>
<dbReference type="SUPFAM" id="SSF52540">
    <property type="entry name" value="P-loop containing nucleoside triphosphate hydrolases"/>
    <property type="match status" value="1"/>
</dbReference>
<evidence type="ECO:0000313" key="5">
    <source>
        <dbReference type="Proteomes" id="UP000231279"/>
    </source>
</evidence>
<comment type="caution">
    <text evidence="4">The sequence shown here is derived from an EMBL/GenBank/DDBJ whole genome shotgun (WGS) entry which is preliminary data.</text>
</comment>
<dbReference type="GO" id="GO:0043596">
    <property type="term" value="C:nuclear replication fork"/>
    <property type="evidence" value="ECO:0007669"/>
    <property type="project" value="TreeGrafter"/>
</dbReference>
<dbReference type="InterPro" id="IPR027417">
    <property type="entry name" value="P-loop_NTPase"/>
</dbReference>
<dbReference type="Proteomes" id="UP000231279">
    <property type="component" value="Unassembled WGS sequence"/>
</dbReference>
<dbReference type="EC" id="3.6.4.12" evidence="4"/>
<dbReference type="PANTHER" id="PTHR45766">
    <property type="entry name" value="DNA ANNEALING HELICASE AND ENDONUCLEASE ZRANB3 FAMILY MEMBER"/>
    <property type="match status" value="1"/>
</dbReference>
<evidence type="ECO:0000259" key="3">
    <source>
        <dbReference type="Pfam" id="PF01844"/>
    </source>
</evidence>
<feature type="region of interest" description="Disordered" evidence="2">
    <location>
        <begin position="244"/>
        <end position="263"/>
    </location>
</feature>
<dbReference type="GO" id="GO:0004520">
    <property type="term" value="F:DNA endonuclease activity"/>
    <property type="evidence" value="ECO:0007669"/>
    <property type="project" value="TreeGrafter"/>
</dbReference>
<feature type="compositionally biased region" description="Basic and acidic residues" evidence="2">
    <location>
        <begin position="559"/>
        <end position="569"/>
    </location>
</feature>
<keyword evidence="1 4" id="KW-0378">Hydrolase</keyword>
<feature type="compositionally biased region" description="Polar residues" evidence="2">
    <location>
        <begin position="500"/>
        <end position="514"/>
    </location>
</feature>
<dbReference type="GO" id="GO:0006281">
    <property type="term" value="P:DNA repair"/>
    <property type="evidence" value="ECO:0007669"/>
    <property type="project" value="TreeGrafter"/>
</dbReference>
<sequence length="599" mass="67932">MFLHVKHLKAEDRAHRHGQKRLVHVYIFCAKDTSDELQWQKLNRSLLCVSSTMNGKHDAIQEIKVEGISYLENAKSTSEKSKQLIEFKKCTANHDLQLARSSCDTHVKSEGKTTSNGVEFVDEVELRAKNSIQSSSLRFEVSQHTGRIHLYSCTSGTNSRPMPLFKNFRQEEVECHPITEENEKTNKKPIEENLLYMEALMEFINEWRELRPIEKRKLINKPLKLPVANELCYLNESLNHDNGGLLRGGSKRRKTPKDEISHPLPPNAAWQKVNLYGGKGRKERVYTQGWSDMNEPLCKLCQIPCKGNNAKVPQFFEDLFCTLDCLEEYSSRTSNRFLREGLFEIEHGICTKCKLNCHQLVKHLKVLSIENRGVYIKKVAPNIAKRDTLLQKLVHDPTEGNAWHADHIIPVYNGGGECKLENMRTLCVACHADVTTAQCSERRAARDKAKKLLKETMKGLINKNSHKVDNVLQDCDLDLNRNELDDELLIEIPGSAYSGANANATKEQNQDQQLSKSSSEHISDSDEAPRIIHSGKLENPSNRSQSTNVNSDEASEVVTDEKESEEHKKLLNSADSTHLNRGEALNVTENGAGDEDKFL</sequence>
<feature type="compositionally biased region" description="Basic and acidic residues" evidence="2">
    <location>
        <begin position="518"/>
        <end position="530"/>
    </location>
</feature>
<proteinExistence type="predicted"/>
<keyword evidence="4" id="KW-0547">Nucleotide-binding</keyword>
<feature type="region of interest" description="Disordered" evidence="2">
    <location>
        <begin position="500"/>
        <end position="599"/>
    </location>
</feature>
<dbReference type="GO" id="GO:0016787">
    <property type="term" value="F:hydrolase activity"/>
    <property type="evidence" value="ECO:0007669"/>
    <property type="project" value="UniProtKB-KW"/>
</dbReference>
<keyword evidence="4" id="KW-0347">Helicase</keyword>
<dbReference type="Gene3D" id="1.10.30.50">
    <property type="match status" value="1"/>
</dbReference>